<evidence type="ECO:0000313" key="2">
    <source>
        <dbReference type="Proteomes" id="UP000219621"/>
    </source>
</evidence>
<organism evidence="1 2">
    <name type="scientific">Caenispirillum bisanense</name>
    <dbReference type="NCBI Taxonomy" id="414052"/>
    <lineage>
        <taxon>Bacteria</taxon>
        <taxon>Pseudomonadati</taxon>
        <taxon>Pseudomonadota</taxon>
        <taxon>Alphaproteobacteria</taxon>
        <taxon>Rhodospirillales</taxon>
        <taxon>Novispirillaceae</taxon>
        <taxon>Caenispirillum</taxon>
    </lineage>
</organism>
<accession>A0A286G3A7</accession>
<proteinExistence type="predicted"/>
<keyword evidence="2" id="KW-1185">Reference proteome</keyword>
<dbReference type="Proteomes" id="UP000219621">
    <property type="component" value="Unassembled WGS sequence"/>
</dbReference>
<sequence>MTAASEEARAEVYTRDGSQWRYETVAGLDATVRLPAIGAALPLAAVYEDAPPTPEDPEAEVEAHPS</sequence>
<gene>
    <name evidence="1" type="ORF">SAMN05421508_101394</name>
</gene>
<dbReference type="RefSeq" id="WP_097277285.1">
    <property type="nucleotide sequence ID" value="NZ_OCNJ01000001.1"/>
</dbReference>
<reference evidence="1 2" key="1">
    <citation type="submission" date="2017-09" db="EMBL/GenBank/DDBJ databases">
        <authorList>
            <person name="Ehlers B."/>
            <person name="Leendertz F.H."/>
        </authorList>
    </citation>
    <scope>NUCLEOTIDE SEQUENCE [LARGE SCALE GENOMIC DNA]</scope>
    <source>
        <strain evidence="1 2">USBA 140</strain>
    </source>
</reference>
<dbReference type="OrthoDB" id="7262039at2"/>
<protein>
    <submittedName>
        <fullName evidence="1">Uncharacterized protein</fullName>
    </submittedName>
</protein>
<dbReference type="EMBL" id="OCNJ01000001">
    <property type="protein sequence ID" value="SOD89962.1"/>
    <property type="molecule type" value="Genomic_DNA"/>
</dbReference>
<dbReference type="AlphaFoldDB" id="A0A286G3A7"/>
<evidence type="ECO:0000313" key="1">
    <source>
        <dbReference type="EMBL" id="SOD89962.1"/>
    </source>
</evidence>
<name>A0A286G3A7_9PROT</name>